<sequence length="399" mass="43828">MKLTSSQERETDKVVAAIRKDGVGILTGAAGTGKTTVARSAITKLGLTTADIVLCAVTHKAKNVIADAFPKDTQISTICALVKEMVKINRDETLEGKRYALAKMTAERRPTATNMLELERAARKYNALQTVFFRARDNLNHLDRKPSLVVVDEASMVGIEDARLLRRLGVKLLVLGDPNQIGPVNDEMGFDLKNAHGHLTKIMRTDRRGIIDLSQALLRGQSIKGPFEDVAYNQYDAKDAAIEVVRGDAVYLVYTNPRRQEINAQMRAALRMSPFTIYAGEKLMITKPHGDARNGDEFFVTETVNFDETTTAITVATSVGPMVISLIDILGSHLNESQKVHVAAPVASFTYALTTHKSQGSAWNKVYVDIGNIRRSPEYKNLAYTAVTRARKSVVLIGA</sequence>
<keyword evidence="1" id="KW-0547">Nucleotide-binding</keyword>
<dbReference type="SUPFAM" id="SSF52540">
    <property type="entry name" value="P-loop containing nucleoside triphosphate hydrolases"/>
    <property type="match status" value="1"/>
</dbReference>
<gene>
    <name evidence="4" type="ORF">GRI62_11745</name>
</gene>
<evidence type="ECO:0000313" key="4">
    <source>
        <dbReference type="EMBL" id="MXO94268.1"/>
    </source>
</evidence>
<dbReference type="EMBL" id="WTYH01000001">
    <property type="protein sequence ID" value="MXO94268.1"/>
    <property type="molecule type" value="Genomic_DNA"/>
</dbReference>
<dbReference type="Proteomes" id="UP000460626">
    <property type="component" value="Unassembled WGS sequence"/>
</dbReference>
<dbReference type="Pfam" id="PF13538">
    <property type="entry name" value="UvrD_C_2"/>
    <property type="match status" value="1"/>
</dbReference>
<dbReference type="RefSeq" id="WP_131453506.1">
    <property type="nucleotide sequence ID" value="NZ_BMJK01000002.1"/>
</dbReference>
<dbReference type="CDD" id="cd18809">
    <property type="entry name" value="SF1_C_RecD"/>
    <property type="match status" value="1"/>
</dbReference>
<comment type="caution">
    <text evidence="4">The sequence shown here is derived from an EMBL/GenBank/DDBJ whole genome shotgun (WGS) entry which is preliminary data.</text>
</comment>
<dbReference type="InterPro" id="IPR027417">
    <property type="entry name" value="P-loop_NTPase"/>
</dbReference>
<dbReference type="InterPro" id="IPR027785">
    <property type="entry name" value="UvrD-like_helicase_C"/>
</dbReference>
<feature type="domain" description="UvrD-like helicase C-terminal" evidence="3">
    <location>
        <begin position="351"/>
        <end position="397"/>
    </location>
</feature>
<dbReference type="PANTHER" id="PTHR43788:SF6">
    <property type="entry name" value="DNA HELICASE B"/>
    <property type="match status" value="1"/>
</dbReference>
<dbReference type="InterPro" id="IPR050534">
    <property type="entry name" value="Coronavir_polyprotein_1ab"/>
</dbReference>
<evidence type="ECO:0000259" key="3">
    <source>
        <dbReference type="Pfam" id="PF13538"/>
    </source>
</evidence>
<dbReference type="AlphaFoldDB" id="A0A845A2V7"/>
<dbReference type="Gene3D" id="3.40.50.300">
    <property type="entry name" value="P-loop containing nucleotide triphosphate hydrolases"/>
    <property type="match status" value="2"/>
</dbReference>
<dbReference type="Pfam" id="PF13245">
    <property type="entry name" value="AAA_19"/>
    <property type="match status" value="1"/>
</dbReference>
<reference evidence="4 5" key="1">
    <citation type="submission" date="2019-12" db="EMBL/GenBank/DDBJ databases">
        <title>Genomic-based taxomic classification of the family Erythrobacteraceae.</title>
        <authorList>
            <person name="Xu L."/>
        </authorList>
    </citation>
    <scope>NUCLEOTIDE SEQUENCE [LARGE SCALE GENOMIC DNA]</scope>
    <source>
        <strain evidence="4 5">RC4-10-4</strain>
    </source>
</reference>
<dbReference type="OrthoDB" id="1826980at2"/>
<name>A0A845A2V7_9SPHN</name>
<keyword evidence="2" id="KW-0067">ATP-binding</keyword>
<proteinExistence type="predicted"/>
<keyword evidence="5" id="KW-1185">Reference proteome</keyword>
<evidence type="ECO:0000313" key="5">
    <source>
        <dbReference type="Proteomes" id="UP000460626"/>
    </source>
</evidence>
<dbReference type="GO" id="GO:0005524">
    <property type="term" value="F:ATP binding"/>
    <property type="evidence" value="ECO:0007669"/>
    <property type="project" value="UniProtKB-KW"/>
</dbReference>
<evidence type="ECO:0000256" key="1">
    <source>
        <dbReference type="ARBA" id="ARBA00022741"/>
    </source>
</evidence>
<dbReference type="GO" id="GO:0003678">
    <property type="term" value="F:DNA helicase activity"/>
    <property type="evidence" value="ECO:0007669"/>
    <property type="project" value="UniProtKB-ARBA"/>
</dbReference>
<evidence type="ECO:0000256" key="2">
    <source>
        <dbReference type="ARBA" id="ARBA00022840"/>
    </source>
</evidence>
<dbReference type="PANTHER" id="PTHR43788">
    <property type="entry name" value="DNA2/NAM7 HELICASE FAMILY MEMBER"/>
    <property type="match status" value="1"/>
</dbReference>
<organism evidence="4 5">
    <name type="scientific">Aurantiacibacter arachoides</name>
    <dbReference type="NCBI Taxonomy" id="1850444"/>
    <lineage>
        <taxon>Bacteria</taxon>
        <taxon>Pseudomonadati</taxon>
        <taxon>Pseudomonadota</taxon>
        <taxon>Alphaproteobacteria</taxon>
        <taxon>Sphingomonadales</taxon>
        <taxon>Erythrobacteraceae</taxon>
        <taxon>Aurantiacibacter</taxon>
    </lineage>
</organism>
<accession>A0A845A2V7</accession>
<protein>
    <submittedName>
        <fullName evidence="4">AAA family ATPase</fullName>
    </submittedName>
</protein>